<dbReference type="PRINTS" id="PR00133">
    <property type="entry name" value="GLHYDRLASE3"/>
</dbReference>
<dbReference type="eggNOG" id="arCOG04634">
    <property type="taxonomic scope" value="Archaea"/>
</dbReference>
<sequence>MATQDPDTTTDRIESLIDRLTLEEKIDFVHGEDDPDERATGFLPGVERLDIPSLSMVDGPLGVRPGTATAFPASIALAASWDVDLAREQGAALGREVLGADQDVLLAPGFNIIRVPQCGRSFEYYSEDPYLSSRLAVGTIDGVQKDAGAIATAKHFVANNQEQDRHEVSAEVSERALREIYLPAFEAAVTEGEVGSVMAAYNRINGTYATEHEWLLSDVLKDEWGFSGYVVSDWWATTDGVAAANAGLDVDMPGIPVPQWHVTENRIHDVIEGLPDALPKRSIAKLVSTPWLPENVNPNLFDRSPFEVQLRDAVEHGQVAESTLDEKIRRVLGQMNRFGLFDDEQPEGAVDAAEHRDRSRRVAERGAVVLQNDDEVLPLSPEIDSIAVIGPNADTAKIGGGGSSAVTPSSTVSPLAGVRERVDGDTRVAFARGTERIEDHHDASESIVDLSLSASETPAVDTVLGNDTPERDDAVIAARQADVAVVVVQDDATEGEDRSLWLPGEQDRLVAAVADAADRTVVVCNTAGPIRMPWAEDVDGIVEMWYPGQEDGHATAAILFGDSDPGGRLPVTFGRRLDDYPAATEERYPGVGLEAEYDEGVFVGYRHFDDEGIEPQFAFGHGLSYTDFTYSDVTVEADGEEGATIEGGDEPGVSVEVTVENVGDRPGRDVVQVYLGPAEAAVERPPKALAGFEPITLDAGETTTVTLSIDARAFAYYDVEAGEWVATEGEYTVLVGRSAQDIVDEETIAIEESTIVE</sequence>
<dbReference type="Proteomes" id="UP000002071">
    <property type="component" value="Chromosome"/>
</dbReference>
<dbReference type="Gene3D" id="3.40.50.1700">
    <property type="entry name" value="Glycoside hydrolase family 3 C-terminal domain"/>
    <property type="match status" value="1"/>
</dbReference>
<dbReference type="CAZy" id="GH3">
    <property type="family name" value="Glycoside Hydrolase Family 3"/>
</dbReference>
<gene>
    <name evidence="4" type="ordered locus">Huta_2836</name>
</gene>
<dbReference type="Pfam" id="PF01915">
    <property type="entry name" value="Glyco_hydro_3_C"/>
    <property type="match status" value="1"/>
</dbReference>
<evidence type="ECO:0000259" key="3">
    <source>
        <dbReference type="SMART" id="SM01217"/>
    </source>
</evidence>
<dbReference type="InterPro" id="IPR013783">
    <property type="entry name" value="Ig-like_fold"/>
</dbReference>
<dbReference type="AlphaFoldDB" id="C7NQI0"/>
<dbReference type="PANTHER" id="PTHR42715">
    <property type="entry name" value="BETA-GLUCOSIDASE"/>
    <property type="match status" value="1"/>
</dbReference>
<dbReference type="InterPro" id="IPR002772">
    <property type="entry name" value="Glyco_hydro_3_C"/>
</dbReference>
<dbReference type="InterPro" id="IPR050288">
    <property type="entry name" value="Cellulose_deg_GH3"/>
</dbReference>
<dbReference type="InterPro" id="IPR036962">
    <property type="entry name" value="Glyco_hydro_3_N_sf"/>
</dbReference>
<dbReference type="GO" id="GO:0005975">
    <property type="term" value="P:carbohydrate metabolic process"/>
    <property type="evidence" value="ECO:0007669"/>
    <property type="project" value="InterPro"/>
</dbReference>
<dbReference type="InterPro" id="IPR001764">
    <property type="entry name" value="Glyco_hydro_3_N"/>
</dbReference>
<dbReference type="KEGG" id="hut:Huta_2836"/>
<dbReference type="OrthoDB" id="30657at2157"/>
<dbReference type="STRING" id="519442.Huta_2836"/>
<dbReference type="EMBL" id="CP001687">
    <property type="protein sequence ID" value="ACV12997.1"/>
    <property type="molecule type" value="Genomic_DNA"/>
</dbReference>
<dbReference type="HOGENOM" id="CLU_004542_4_1_2"/>
<dbReference type="GeneID" id="8385144"/>
<keyword evidence="5" id="KW-1185">Reference proteome</keyword>
<dbReference type="Pfam" id="PF14310">
    <property type="entry name" value="Fn3-like"/>
    <property type="match status" value="1"/>
</dbReference>
<accession>C7NQI0</accession>
<dbReference type="InterPro" id="IPR017853">
    <property type="entry name" value="GH"/>
</dbReference>
<evidence type="ECO:0000256" key="2">
    <source>
        <dbReference type="ARBA" id="ARBA00022801"/>
    </source>
</evidence>
<dbReference type="Gene3D" id="2.60.40.10">
    <property type="entry name" value="Immunoglobulins"/>
    <property type="match status" value="1"/>
</dbReference>
<protein>
    <submittedName>
        <fullName evidence="4">Glycoside hydrolase family 3 domain protein</fullName>
    </submittedName>
</protein>
<reference evidence="4 5" key="1">
    <citation type="journal article" date="2009" name="Stand. Genomic Sci.">
        <title>Complete genome sequence of Halorhabdus utahensis type strain (AX-2).</title>
        <authorList>
            <person name="Anderson I."/>
            <person name="Tindall B.J."/>
            <person name="Pomrenke H."/>
            <person name="Goker M."/>
            <person name="Lapidus A."/>
            <person name="Nolan M."/>
            <person name="Copeland A."/>
            <person name="Glavina Del Rio T."/>
            <person name="Chen F."/>
            <person name="Tice H."/>
            <person name="Cheng J.F."/>
            <person name="Lucas S."/>
            <person name="Chertkov O."/>
            <person name="Bruce D."/>
            <person name="Brettin T."/>
            <person name="Detter J.C."/>
            <person name="Han C."/>
            <person name="Goodwin L."/>
            <person name="Land M."/>
            <person name="Hauser L."/>
            <person name="Chang Y.J."/>
            <person name="Jeffries C.D."/>
            <person name="Pitluck S."/>
            <person name="Pati A."/>
            <person name="Mavromatis K."/>
            <person name="Ivanova N."/>
            <person name="Ovchinnikova G."/>
            <person name="Chen A."/>
            <person name="Palaniappan K."/>
            <person name="Chain P."/>
            <person name="Rohde M."/>
            <person name="Bristow J."/>
            <person name="Eisen J.A."/>
            <person name="Markowitz V."/>
            <person name="Hugenholtz P."/>
            <person name="Kyrpides N.C."/>
            <person name="Klenk H.P."/>
        </authorList>
    </citation>
    <scope>NUCLEOTIDE SEQUENCE [LARGE SCALE GENOMIC DNA]</scope>
    <source>
        <strain evidence="5">DSM 12940 / JCM 11049 / AX-2</strain>
    </source>
</reference>
<dbReference type="FunFam" id="2.60.40.10:FF:000495">
    <property type="entry name" value="Periplasmic beta-glucosidase"/>
    <property type="match status" value="1"/>
</dbReference>
<proteinExistence type="inferred from homology"/>
<evidence type="ECO:0000256" key="1">
    <source>
        <dbReference type="ARBA" id="ARBA00005336"/>
    </source>
</evidence>
<dbReference type="PANTHER" id="PTHR42715:SF10">
    <property type="entry name" value="BETA-GLUCOSIDASE"/>
    <property type="match status" value="1"/>
</dbReference>
<organism evidence="4 5">
    <name type="scientific">Halorhabdus utahensis (strain DSM 12940 / JCM 11049 / AX-2)</name>
    <dbReference type="NCBI Taxonomy" id="519442"/>
    <lineage>
        <taxon>Archaea</taxon>
        <taxon>Methanobacteriati</taxon>
        <taxon>Methanobacteriota</taxon>
        <taxon>Stenosarchaea group</taxon>
        <taxon>Halobacteria</taxon>
        <taxon>Halobacteriales</taxon>
        <taxon>Haloarculaceae</taxon>
        <taxon>Halorhabdus</taxon>
    </lineage>
</organism>
<comment type="similarity">
    <text evidence="1">Belongs to the glycosyl hydrolase 3 family.</text>
</comment>
<dbReference type="SUPFAM" id="SSF52279">
    <property type="entry name" value="Beta-D-glucan exohydrolase, C-terminal domain"/>
    <property type="match status" value="1"/>
</dbReference>
<feature type="domain" description="Fibronectin type III-like" evidence="3">
    <location>
        <begin position="669"/>
        <end position="739"/>
    </location>
</feature>
<dbReference type="InterPro" id="IPR036881">
    <property type="entry name" value="Glyco_hydro_3_C_sf"/>
</dbReference>
<name>C7NQI0_HALUD</name>
<keyword evidence="2 4" id="KW-0378">Hydrolase</keyword>
<dbReference type="SMART" id="SM01217">
    <property type="entry name" value="Fn3_like"/>
    <property type="match status" value="1"/>
</dbReference>
<dbReference type="Gene3D" id="3.20.20.300">
    <property type="entry name" value="Glycoside hydrolase, family 3, N-terminal domain"/>
    <property type="match status" value="1"/>
</dbReference>
<dbReference type="Pfam" id="PF00933">
    <property type="entry name" value="Glyco_hydro_3"/>
    <property type="match status" value="1"/>
</dbReference>
<dbReference type="GO" id="GO:0004553">
    <property type="term" value="F:hydrolase activity, hydrolyzing O-glycosyl compounds"/>
    <property type="evidence" value="ECO:0007669"/>
    <property type="project" value="InterPro"/>
</dbReference>
<evidence type="ECO:0000313" key="5">
    <source>
        <dbReference type="Proteomes" id="UP000002071"/>
    </source>
</evidence>
<evidence type="ECO:0000313" key="4">
    <source>
        <dbReference type="EMBL" id="ACV12997.1"/>
    </source>
</evidence>
<dbReference type="InterPro" id="IPR026891">
    <property type="entry name" value="Fn3-like"/>
</dbReference>
<dbReference type="RefSeq" id="WP_015790559.1">
    <property type="nucleotide sequence ID" value="NC_013158.1"/>
</dbReference>
<dbReference type="SUPFAM" id="SSF51445">
    <property type="entry name" value="(Trans)glycosidases"/>
    <property type="match status" value="1"/>
</dbReference>